<dbReference type="Gene3D" id="3.20.20.80">
    <property type="entry name" value="Glycosidases"/>
    <property type="match status" value="1"/>
</dbReference>
<dbReference type="InterPro" id="IPR003305">
    <property type="entry name" value="CenC_carb-bd"/>
</dbReference>
<name>A0A366HNP6_9BACT</name>
<evidence type="ECO:0000313" key="4">
    <source>
        <dbReference type="EMBL" id="RBP45115.1"/>
    </source>
</evidence>
<dbReference type="SUPFAM" id="SSF49785">
    <property type="entry name" value="Galactose-binding domain-like"/>
    <property type="match status" value="1"/>
</dbReference>
<sequence length="885" mass="96949">MRPAAFPPSSSLPLRLAALAACTLLPLTGTRAQTQPQPVMEKPASGAPGWFPFHISAFDDAPALLDLSFLNEAPAGKHGFIKTKGETLVDDRGTPWRYFGTNLTAASCFPTEEEAVKLAGHFAKCGINLVRFHFMDANWSGTQLVRKDGKAGLNEEPLARLDFFFAELKKRGIYANLNLHVGRKYEDQPPGAPDMSKGIDNIYPPYVDALKQYARDLLLHVNPHTGLAYRDDPAVAIVEVNNENTLLFNAWWPAKVKGPVHDSVLKQWNESLAKKHGKDDASLRTKWGTRMKDDGPNLIGNPTFAENAKGWWLDNQGGAEAKLSPASDGKGARITATKAGSANWHTQLLWAGLQTEPGKTYRFRFRARAEKEAKIYSSTQQSVAPYAMAGLWTLINVGPEWKDYTYIFTAKDSQLGKVNLAFGPNQNTGWFEFTDVKLDAYTDGFLPEDASLAKGNIPLPDENANKAVQREYFEFLADKELAYAKEMHRFLKEDLKVKCLVSHSHIFFGALLGVRREAIVSDVVNANAYWHHPSFPGGQWDPKNWEVNQEVLSQNPVGGVLSELAVQRAEGKPFALTEWDIPAPIDSLAEGLPLVAAVAAHQGWSGITLYTFAHGREDFTADHFHSYFNFQAHPGKRAGIPFAALLFRTGAVDAGKQRAILTLSAASLLDDIAENKGGVWANWRRFYEKVNNDGSLSLKRQTAVRIVEEGSAAPALKNAAEKSVPAVSENGEIKWGAVDKIATVISPHVVFATGSLGAKTHKLGPCSVNVAPLAGDGFGVWGLITMDGKPLEKSKKLLCMALRRAENEGMGWRADRKTVGNQWGKAPSLVLGFEGKVFLPGGEKTNWKVSAVGPDGQPTKVVSSKSNEFPMSPEASTVWWVAERE</sequence>
<dbReference type="GO" id="GO:0016798">
    <property type="term" value="F:hydrolase activity, acting on glycosyl bonds"/>
    <property type="evidence" value="ECO:0007669"/>
    <property type="project" value="InterPro"/>
</dbReference>
<evidence type="ECO:0000256" key="1">
    <source>
        <dbReference type="ARBA" id="ARBA00022801"/>
    </source>
</evidence>
<dbReference type="RefSeq" id="WP_113958257.1">
    <property type="nucleotide sequence ID" value="NZ_QNRR01000003.1"/>
</dbReference>
<evidence type="ECO:0000259" key="3">
    <source>
        <dbReference type="Pfam" id="PF02018"/>
    </source>
</evidence>
<dbReference type="AlphaFoldDB" id="A0A366HNP6"/>
<dbReference type="OrthoDB" id="9771116at2"/>
<dbReference type="InterPro" id="IPR017853">
    <property type="entry name" value="GH"/>
</dbReference>
<feature type="signal peptide" evidence="2">
    <location>
        <begin position="1"/>
        <end position="20"/>
    </location>
</feature>
<evidence type="ECO:0000313" key="5">
    <source>
        <dbReference type="Proteomes" id="UP000253426"/>
    </source>
</evidence>
<accession>A0A366HNP6</accession>
<dbReference type="Proteomes" id="UP000253426">
    <property type="component" value="Unassembled WGS sequence"/>
</dbReference>
<evidence type="ECO:0000256" key="2">
    <source>
        <dbReference type="SAM" id="SignalP"/>
    </source>
</evidence>
<protein>
    <submittedName>
        <fullName evidence="4">Carbohydrate binding protein</fullName>
    </submittedName>
</protein>
<dbReference type="Gene3D" id="2.60.120.260">
    <property type="entry name" value="Galactose-binding domain-like"/>
    <property type="match status" value="1"/>
</dbReference>
<dbReference type="InterPro" id="IPR008979">
    <property type="entry name" value="Galactose-bd-like_sf"/>
</dbReference>
<keyword evidence="5" id="KW-1185">Reference proteome</keyword>
<comment type="caution">
    <text evidence="4">The sequence shown here is derived from an EMBL/GenBank/DDBJ whole genome shotgun (WGS) entry which is preliminary data.</text>
</comment>
<gene>
    <name evidence="4" type="ORF">DES53_103112</name>
</gene>
<keyword evidence="1" id="KW-0378">Hydrolase</keyword>
<organism evidence="4 5">
    <name type="scientific">Roseimicrobium gellanilyticum</name>
    <dbReference type="NCBI Taxonomy" id="748857"/>
    <lineage>
        <taxon>Bacteria</taxon>
        <taxon>Pseudomonadati</taxon>
        <taxon>Verrucomicrobiota</taxon>
        <taxon>Verrucomicrobiia</taxon>
        <taxon>Verrucomicrobiales</taxon>
        <taxon>Verrucomicrobiaceae</taxon>
        <taxon>Roseimicrobium</taxon>
    </lineage>
</organism>
<dbReference type="EMBL" id="QNRR01000003">
    <property type="protein sequence ID" value="RBP45115.1"/>
    <property type="molecule type" value="Genomic_DNA"/>
</dbReference>
<dbReference type="SUPFAM" id="SSF51445">
    <property type="entry name" value="(Trans)glycosidases"/>
    <property type="match status" value="1"/>
</dbReference>
<proteinExistence type="predicted"/>
<feature type="chain" id="PRO_5016644180" evidence="2">
    <location>
        <begin position="21"/>
        <end position="885"/>
    </location>
</feature>
<feature type="domain" description="CBM-cenC" evidence="3">
    <location>
        <begin position="297"/>
        <end position="422"/>
    </location>
</feature>
<reference evidence="4 5" key="1">
    <citation type="submission" date="2018-06" db="EMBL/GenBank/DDBJ databases">
        <title>Genomic Encyclopedia of Type Strains, Phase IV (KMG-IV): sequencing the most valuable type-strain genomes for metagenomic binning, comparative biology and taxonomic classification.</title>
        <authorList>
            <person name="Goeker M."/>
        </authorList>
    </citation>
    <scope>NUCLEOTIDE SEQUENCE [LARGE SCALE GENOMIC DNA]</scope>
    <source>
        <strain evidence="4 5">DSM 25532</strain>
    </source>
</reference>
<keyword evidence="2" id="KW-0732">Signal</keyword>
<dbReference type="Pfam" id="PF02018">
    <property type="entry name" value="CBM_4_9"/>
    <property type="match status" value="1"/>
</dbReference>